<evidence type="ECO:0000256" key="7">
    <source>
        <dbReference type="ARBA" id="ARBA00022692"/>
    </source>
</evidence>
<dbReference type="SMART" id="SM00220">
    <property type="entry name" value="S_TKc"/>
    <property type="match status" value="1"/>
</dbReference>
<dbReference type="GO" id="GO:0016020">
    <property type="term" value="C:membrane"/>
    <property type="evidence" value="ECO:0007669"/>
    <property type="project" value="UniProtKB-SubCell"/>
</dbReference>
<dbReference type="PROSITE" id="PS50011">
    <property type="entry name" value="PROTEIN_KINASE_DOM"/>
    <property type="match status" value="1"/>
</dbReference>
<protein>
    <recommendedName>
        <fullName evidence="3">non-specific serine/threonine protein kinase</fullName>
        <ecNumber evidence="3">2.7.11.1</ecNumber>
    </recommendedName>
</protein>
<evidence type="ECO:0000256" key="8">
    <source>
        <dbReference type="ARBA" id="ARBA00022729"/>
    </source>
</evidence>
<evidence type="ECO:0000256" key="5">
    <source>
        <dbReference type="ARBA" id="ARBA00022614"/>
    </source>
</evidence>
<dbReference type="PANTHER" id="PTHR48056:SF41">
    <property type="entry name" value="RECEPTOR-LIKE PROTEIN KINASE HAIKU2"/>
    <property type="match status" value="1"/>
</dbReference>
<proteinExistence type="inferred from homology"/>
<evidence type="ECO:0000256" key="14">
    <source>
        <dbReference type="ARBA" id="ARBA00023136"/>
    </source>
</evidence>
<keyword evidence="14 21" id="KW-0472">Membrane</keyword>
<dbReference type="GO" id="GO:0051707">
    <property type="term" value="P:response to other organism"/>
    <property type="evidence" value="ECO:0007669"/>
    <property type="project" value="UniProtKB-ARBA"/>
</dbReference>
<dbReference type="FunFam" id="3.80.10.10:FF:000233">
    <property type="entry name" value="Leucine-rich repeat receptor-like protein kinase TDR"/>
    <property type="match status" value="1"/>
</dbReference>
<evidence type="ECO:0000256" key="17">
    <source>
        <dbReference type="ARBA" id="ARBA00047899"/>
    </source>
</evidence>
<feature type="domain" description="Protein kinase" evidence="23">
    <location>
        <begin position="670"/>
        <end position="964"/>
    </location>
</feature>
<keyword evidence="6" id="KW-0808">Transferase</keyword>
<dbReference type="GO" id="GO:0009791">
    <property type="term" value="P:post-embryonic development"/>
    <property type="evidence" value="ECO:0007669"/>
    <property type="project" value="UniProtKB-ARBA"/>
</dbReference>
<evidence type="ECO:0000256" key="18">
    <source>
        <dbReference type="ARBA" id="ARBA00048679"/>
    </source>
</evidence>
<dbReference type="InterPro" id="IPR001611">
    <property type="entry name" value="Leu-rich_rpt"/>
</dbReference>
<dbReference type="GO" id="GO:0006952">
    <property type="term" value="P:defense response"/>
    <property type="evidence" value="ECO:0007669"/>
    <property type="project" value="UniProtKB-ARBA"/>
</dbReference>
<comment type="similarity">
    <text evidence="2">Belongs to the protein kinase superfamily. Ser/Thr protein kinase family.</text>
</comment>
<dbReference type="InterPro" id="IPR000719">
    <property type="entry name" value="Prot_kinase_dom"/>
</dbReference>
<keyword evidence="15" id="KW-0675">Receptor</keyword>
<comment type="catalytic activity">
    <reaction evidence="18">
        <text>L-seryl-[protein] + ATP = O-phospho-L-seryl-[protein] + ADP + H(+)</text>
        <dbReference type="Rhea" id="RHEA:17989"/>
        <dbReference type="Rhea" id="RHEA-COMP:9863"/>
        <dbReference type="Rhea" id="RHEA-COMP:11604"/>
        <dbReference type="ChEBI" id="CHEBI:15378"/>
        <dbReference type="ChEBI" id="CHEBI:29999"/>
        <dbReference type="ChEBI" id="CHEBI:30616"/>
        <dbReference type="ChEBI" id="CHEBI:83421"/>
        <dbReference type="ChEBI" id="CHEBI:456216"/>
        <dbReference type="EC" id="2.7.11.1"/>
    </reaction>
</comment>
<evidence type="ECO:0000256" key="4">
    <source>
        <dbReference type="ARBA" id="ARBA00022527"/>
    </source>
</evidence>
<keyword evidence="13 21" id="KW-1133">Transmembrane helix</keyword>
<dbReference type="CDD" id="cd14066">
    <property type="entry name" value="STKc_IRAK"/>
    <property type="match status" value="1"/>
</dbReference>
<dbReference type="GO" id="GO:0004674">
    <property type="term" value="F:protein serine/threonine kinase activity"/>
    <property type="evidence" value="ECO:0007669"/>
    <property type="project" value="UniProtKB-KW"/>
</dbReference>
<evidence type="ECO:0000256" key="22">
    <source>
        <dbReference type="SAM" id="SignalP"/>
    </source>
</evidence>
<evidence type="ECO:0000256" key="3">
    <source>
        <dbReference type="ARBA" id="ARBA00012513"/>
    </source>
</evidence>
<evidence type="ECO:0000256" key="15">
    <source>
        <dbReference type="ARBA" id="ARBA00023170"/>
    </source>
</evidence>
<keyword evidence="5" id="KW-0433">Leucine-rich repeat</keyword>
<dbReference type="Gene3D" id="3.80.10.10">
    <property type="entry name" value="Ribonuclease Inhibitor"/>
    <property type="match status" value="3"/>
</dbReference>
<feature type="chain" id="PRO_5043799898" description="non-specific serine/threonine protein kinase" evidence="22">
    <location>
        <begin position="26"/>
        <end position="988"/>
    </location>
</feature>
<comment type="catalytic activity">
    <reaction evidence="17">
        <text>L-threonyl-[protein] + ATP = O-phospho-L-threonyl-[protein] + ADP + H(+)</text>
        <dbReference type="Rhea" id="RHEA:46608"/>
        <dbReference type="Rhea" id="RHEA-COMP:11060"/>
        <dbReference type="Rhea" id="RHEA-COMP:11605"/>
        <dbReference type="ChEBI" id="CHEBI:15378"/>
        <dbReference type="ChEBI" id="CHEBI:30013"/>
        <dbReference type="ChEBI" id="CHEBI:30616"/>
        <dbReference type="ChEBI" id="CHEBI:61977"/>
        <dbReference type="ChEBI" id="CHEBI:456216"/>
        <dbReference type="EC" id="2.7.11.1"/>
    </reaction>
</comment>
<evidence type="ECO:0000256" key="2">
    <source>
        <dbReference type="ARBA" id="ARBA00008684"/>
    </source>
</evidence>
<gene>
    <name evidence="24" type="ORF">RND81_03G030800</name>
</gene>
<dbReference type="Gene3D" id="3.30.200.20">
    <property type="entry name" value="Phosphorylase Kinase, domain 1"/>
    <property type="match status" value="1"/>
</dbReference>
<dbReference type="InterPro" id="IPR017441">
    <property type="entry name" value="Protein_kinase_ATP_BS"/>
</dbReference>
<evidence type="ECO:0000256" key="6">
    <source>
        <dbReference type="ARBA" id="ARBA00022679"/>
    </source>
</evidence>
<dbReference type="EMBL" id="JBDFQZ010000003">
    <property type="protein sequence ID" value="KAK9740377.1"/>
    <property type="molecule type" value="Genomic_DNA"/>
</dbReference>
<dbReference type="Gene3D" id="1.10.510.10">
    <property type="entry name" value="Transferase(Phosphotransferase) domain 1"/>
    <property type="match status" value="1"/>
</dbReference>
<keyword evidence="11" id="KW-0418">Kinase</keyword>
<dbReference type="FunFam" id="3.80.10.10:FF:000453">
    <property type="entry name" value="Leucine-rich receptor-like protein kinase family protein"/>
    <property type="match status" value="1"/>
</dbReference>
<keyword evidence="16" id="KW-0325">Glycoprotein</keyword>
<dbReference type="EC" id="2.7.11.1" evidence="3"/>
<dbReference type="GO" id="GO:0033612">
    <property type="term" value="F:receptor serine/threonine kinase binding"/>
    <property type="evidence" value="ECO:0007669"/>
    <property type="project" value="TreeGrafter"/>
</dbReference>
<evidence type="ECO:0000256" key="1">
    <source>
        <dbReference type="ARBA" id="ARBA00004167"/>
    </source>
</evidence>
<dbReference type="PROSITE" id="PS00108">
    <property type="entry name" value="PROTEIN_KINASE_ST"/>
    <property type="match status" value="1"/>
</dbReference>
<dbReference type="InterPro" id="IPR011009">
    <property type="entry name" value="Kinase-like_dom_sf"/>
</dbReference>
<dbReference type="AlphaFoldDB" id="A0AAW1M501"/>
<reference evidence="24" key="1">
    <citation type="submission" date="2024-03" db="EMBL/GenBank/DDBJ databases">
        <title>WGS assembly of Saponaria officinalis var. Norfolk2.</title>
        <authorList>
            <person name="Jenkins J."/>
            <person name="Shu S."/>
            <person name="Grimwood J."/>
            <person name="Barry K."/>
            <person name="Goodstein D."/>
            <person name="Schmutz J."/>
            <person name="Leebens-Mack J."/>
            <person name="Osbourn A."/>
        </authorList>
    </citation>
    <scope>NUCLEOTIDE SEQUENCE [LARGE SCALE GENOMIC DNA]</scope>
    <source>
        <strain evidence="24">JIC</strain>
    </source>
</reference>
<evidence type="ECO:0000256" key="20">
    <source>
        <dbReference type="SAM" id="MobiDB-lite"/>
    </source>
</evidence>
<dbReference type="Pfam" id="PF00560">
    <property type="entry name" value="LRR_1"/>
    <property type="match status" value="6"/>
</dbReference>
<dbReference type="Pfam" id="PF08263">
    <property type="entry name" value="LRRNT_2"/>
    <property type="match status" value="1"/>
</dbReference>
<dbReference type="FunFam" id="3.80.10.10:FF:000400">
    <property type="entry name" value="Nuclear pore complex protein NUP107"/>
    <property type="match status" value="1"/>
</dbReference>
<keyword evidence="4" id="KW-0723">Serine/threonine-protein kinase</keyword>
<comment type="subcellular location">
    <subcellularLocation>
        <location evidence="1">Membrane</location>
        <topology evidence="1">Single-pass membrane protein</topology>
    </subcellularLocation>
</comment>
<name>A0AAW1M501_SAPOF</name>
<evidence type="ECO:0000256" key="12">
    <source>
        <dbReference type="ARBA" id="ARBA00022840"/>
    </source>
</evidence>
<evidence type="ECO:0000313" key="25">
    <source>
        <dbReference type="Proteomes" id="UP001443914"/>
    </source>
</evidence>
<evidence type="ECO:0000256" key="9">
    <source>
        <dbReference type="ARBA" id="ARBA00022737"/>
    </source>
</evidence>
<keyword evidence="7 21" id="KW-0812">Transmembrane</keyword>
<dbReference type="PROSITE" id="PS00107">
    <property type="entry name" value="PROTEIN_KINASE_ATP"/>
    <property type="match status" value="1"/>
</dbReference>
<organism evidence="24 25">
    <name type="scientific">Saponaria officinalis</name>
    <name type="common">Common soapwort</name>
    <name type="synonym">Lychnis saponaria</name>
    <dbReference type="NCBI Taxonomy" id="3572"/>
    <lineage>
        <taxon>Eukaryota</taxon>
        <taxon>Viridiplantae</taxon>
        <taxon>Streptophyta</taxon>
        <taxon>Embryophyta</taxon>
        <taxon>Tracheophyta</taxon>
        <taxon>Spermatophyta</taxon>
        <taxon>Magnoliopsida</taxon>
        <taxon>eudicotyledons</taxon>
        <taxon>Gunneridae</taxon>
        <taxon>Pentapetalae</taxon>
        <taxon>Caryophyllales</taxon>
        <taxon>Caryophyllaceae</taxon>
        <taxon>Caryophylleae</taxon>
        <taxon>Saponaria</taxon>
    </lineage>
</organism>
<feature type="binding site" evidence="19">
    <location>
        <position position="698"/>
    </location>
    <ligand>
        <name>ATP</name>
        <dbReference type="ChEBI" id="CHEBI:30616"/>
    </ligand>
</feature>
<evidence type="ECO:0000256" key="16">
    <source>
        <dbReference type="ARBA" id="ARBA00023180"/>
    </source>
</evidence>
<evidence type="ECO:0000256" key="13">
    <source>
        <dbReference type="ARBA" id="ARBA00022989"/>
    </source>
</evidence>
<dbReference type="FunFam" id="1.10.510.10:FF:000276">
    <property type="entry name" value="LRR receptor-like serine/threonine-protein kinase RCH1"/>
    <property type="match status" value="1"/>
</dbReference>
<sequence>MSPPKTLPCFSTVLLLLLCTTTVITTPDGDLAALLRLKSSLQQNSNHSLFSSWLPTKPTCSFTGISCDDSGNVVAVDLSKNGLSGTLPFDAICSMTSLKKLAFGFNSLYGKISENISVCTKLEYLDLGNNQFSGPFPDISSMNQLKYLYLNLSGISGAFPWKSLSNMSGLIQLSVGDNSLDNTTTFPKQVCNSINLNWLYMSNCSIHGSIPPEIGNLTQLINLELSDNYLTGPIPQEISKLKKLWQLELYDNYLTGKFPVGFRNLSNLQRFDASNNELEGDISELRWLNNLVWLQLFENNFSGEIPAEFGEFKNLVSLSLYTNKLTGILPPKLGSWAEFNFIDVSTNFISGLIPPDMCRRGTMKKLLILQNNFSGEIPPSYANCKTLTRFRVSQNALTGEVPAGIWGLPNLNIIDIADNQLQGSISTDVSKARNLGQVFAGRNNLSGNLPADIGGASSLVLIDLSTNKLTGELPESIGELKKLNSLHLESNQFYGNIPSSLGECPHLSDVNLADNLFSGQIPLSLGSLPVLNSLNLSRNELSGPIPNTLSSSTLSILDLSYNRLSGPIPSSLSIDAYNGSFAGNNELCSSDIKYFSPCGSSSRDYHTFVVCLVVGLVIIVALSGCYVYLKLVAARKENEDRSYSLKDDYSWNMKSYHVLTFTEEQILDSIKPENLIGKGGSGTVYKVSLKDGKELAVKHIWTFESFANRKRSPSTTPMLDKQGGRSRKSKEFDMEVQTLSSIRHINVVKLYCSITSEDSSLLVYEYMPNGSLYDRLHTNKKLGLEWQNRYEIALGAAKGLEYLHHGYERPMIHRDVKSSNILLDEFLKPRIADFGLAKIVQPNLDQDSTHVIAGTHGYIAPEYGYTYKVNEKSDVYSFGVVLMELVTGKRPIEPEFGENKDIVSWVSSKLKSKESVLSTIDSDIALPLKEEAIKVLKIAILCTARLPELRPTMRSVVQMLEEAEPCKLISIVVSKDGTKKFDHDKEQK</sequence>
<evidence type="ECO:0000256" key="11">
    <source>
        <dbReference type="ARBA" id="ARBA00022777"/>
    </source>
</evidence>
<dbReference type="GO" id="GO:0005524">
    <property type="term" value="F:ATP binding"/>
    <property type="evidence" value="ECO:0007669"/>
    <property type="project" value="UniProtKB-UniRule"/>
</dbReference>
<dbReference type="Pfam" id="PF00069">
    <property type="entry name" value="Pkinase"/>
    <property type="match status" value="1"/>
</dbReference>
<evidence type="ECO:0000256" key="19">
    <source>
        <dbReference type="PROSITE-ProRule" id="PRU10141"/>
    </source>
</evidence>
<feature type="region of interest" description="Disordered" evidence="20">
    <location>
        <begin position="710"/>
        <end position="729"/>
    </location>
</feature>
<evidence type="ECO:0000259" key="23">
    <source>
        <dbReference type="PROSITE" id="PS50011"/>
    </source>
</evidence>
<keyword evidence="12 19" id="KW-0067">ATP-binding</keyword>
<feature type="transmembrane region" description="Helical" evidence="21">
    <location>
        <begin position="605"/>
        <end position="629"/>
    </location>
</feature>
<dbReference type="FunFam" id="3.30.200.20:FF:000540">
    <property type="entry name" value="Receptor-like protein kinase HAIKU2"/>
    <property type="match status" value="1"/>
</dbReference>
<evidence type="ECO:0000313" key="24">
    <source>
        <dbReference type="EMBL" id="KAK9740377.1"/>
    </source>
</evidence>
<dbReference type="PANTHER" id="PTHR48056">
    <property type="entry name" value="LRR RECEPTOR-LIKE SERINE/THREONINE-PROTEIN KINASE-RELATED"/>
    <property type="match status" value="1"/>
</dbReference>
<dbReference type="InterPro" id="IPR050647">
    <property type="entry name" value="Plant_LRR-RLKs"/>
</dbReference>
<evidence type="ECO:0000256" key="21">
    <source>
        <dbReference type="SAM" id="Phobius"/>
    </source>
</evidence>
<dbReference type="InterPro" id="IPR032675">
    <property type="entry name" value="LRR_dom_sf"/>
</dbReference>
<dbReference type="InterPro" id="IPR008271">
    <property type="entry name" value="Ser/Thr_kinase_AS"/>
</dbReference>
<feature type="signal peptide" evidence="22">
    <location>
        <begin position="1"/>
        <end position="25"/>
    </location>
</feature>
<keyword evidence="8 22" id="KW-0732">Signal</keyword>
<dbReference type="Proteomes" id="UP001443914">
    <property type="component" value="Unassembled WGS sequence"/>
</dbReference>
<accession>A0AAW1M501</accession>
<dbReference type="SUPFAM" id="SSF56112">
    <property type="entry name" value="Protein kinase-like (PK-like)"/>
    <property type="match status" value="1"/>
</dbReference>
<evidence type="ECO:0000256" key="10">
    <source>
        <dbReference type="ARBA" id="ARBA00022741"/>
    </source>
</evidence>
<dbReference type="SUPFAM" id="SSF52058">
    <property type="entry name" value="L domain-like"/>
    <property type="match status" value="3"/>
</dbReference>
<dbReference type="InterPro" id="IPR013210">
    <property type="entry name" value="LRR_N_plant-typ"/>
</dbReference>
<keyword evidence="10 19" id="KW-0547">Nucleotide-binding</keyword>
<keyword evidence="9" id="KW-0677">Repeat</keyword>
<dbReference type="GO" id="GO:0001653">
    <property type="term" value="F:peptide receptor activity"/>
    <property type="evidence" value="ECO:0007669"/>
    <property type="project" value="UniProtKB-ARBA"/>
</dbReference>
<keyword evidence="25" id="KW-1185">Reference proteome</keyword>
<comment type="caution">
    <text evidence="24">The sequence shown here is derived from an EMBL/GenBank/DDBJ whole genome shotgun (WGS) entry which is preliminary data.</text>
</comment>